<organism evidence="1 2">
    <name type="scientific">Diploptera punctata</name>
    <name type="common">Pacific beetle cockroach</name>
    <dbReference type="NCBI Taxonomy" id="6984"/>
    <lineage>
        <taxon>Eukaryota</taxon>
        <taxon>Metazoa</taxon>
        <taxon>Ecdysozoa</taxon>
        <taxon>Arthropoda</taxon>
        <taxon>Hexapoda</taxon>
        <taxon>Insecta</taxon>
        <taxon>Pterygota</taxon>
        <taxon>Neoptera</taxon>
        <taxon>Polyneoptera</taxon>
        <taxon>Dictyoptera</taxon>
        <taxon>Blattodea</taxon>
        <taxon>Blaberoidea</taxon>
        <taxon>Blaberidae</taxon>
        <taxon>Diplopterinae</taxon>
        <taxon>Diploptera</taxon>
    </lineage>
</organism>
<dbReference type="InterPro" id="IPR009003">
    <property type="entry name" value="Peptidase_S1_PA"/>
</dbReference>
<evidence type="ECO:0000313" key="1">
    <source>
        <dbReference type="EMBL" id="KAJ9582615.1"/>
    </source>
</evidence>
<reference evidence="1" key="1">
    <citation type="journal article" date="2023" name="IScience">
        <title>Live-bearing cockroach genome reveals convergent evolutionary mechanisms linked to viviparity in insects and beyond.</title>
        <authorList>
            <person name="Fouks B."/>
            <person name="Harrison M.C."/>
            <person name="Mikhailova A.A."/>
            <person name="Marchal E."/>
            <person name="English S."/>
            <person name="Carruthers M."/>
            <person name="Jennings E.C."/>
            <person name="Chiamaka E.L."/>
            <person name="Frigard R.A."/>
            <person name="Pippel M."/>
            <person name="Attardo G.M."/>
            <person name="Benoit J.B."/>
            <person name="Bornberg-Bauer E."/>
            <person name="Tobe S.S."/>
        </authorList>
    </citation>
    <scope>NUCLEOTIDE SEQUENCE</scope>
    <source>
        <strain evidence="1">Stay&amp;Tobe</strain>
    </source>
</reference>
<dbReference type="Proteomes" id="UP001233999">
    <property type="component" value="Unassembled WGS sequence"/>
</dbReference>
<evidence type="ECO:0000313" key="2">
    <source>
        <dbReference type="Proteomes" id="UP001233999"/>
    </source>
</evidence>
<feature type="non-terminal residue" evidence="1">
    <location>
        <position position="85"/>
    </location>
</feature>
<dbReference type="EMBL" id="JASPKZ010007785">
    <property type="protein sequence ID" value="KAJ9582615.1"/>
    <property type="molecule type" value="Genomic_DNA"/>
</dbReference>
<protein>
    <submittedName>
        <fullName evidence="1">Uncharacterized protein</fullName>
    </submittedName>
</protein>
<comment type="caution">
    <text evidence="1">The sequence shown here is derived from an EMBL/GenBank/DDBJ whole genome shotgun (WGS) entry which is preliminary data.</text>
</comment>
<dbReference type="InterPro" id="IPR043504">
    <property type="entry name" value="Peptidase_S1_PA_chymotrypsin"/>
</dbReference>
<name>A0AAD7ZLI9_DIPPU</name>
<sequence>DCEFLVVLGDFDFTRDDEPSSVQTFNPVEVHEHPHFVYAPEGNYNDLTILVLDRTPQISHYVKPLCLPPPSARSDTFAGQNAIMA</sequence>
<dbReference type="AlphaFoldDB" id="A0AAD7ZLI9"/>
<reference evidence="1" key="2">
    <citation type="submission" date="2023-05" db="EMBL/GenBank/DDBJ databases">
        <authorList>
            <person name="Fouks B."/>
        </authorList>
    </citation>
    <scope>NUCLEOTIDE SEQUENCE</scope>
    <source>
        <strain evidence="1">Stay&amp;Tobe</strain>
        <tissue evidence="1">Testes</tissue>
    </source>
</reference>
<proteinExistence type="predicted"/>
<keyword evidence="2" id="KW-1185">Reference proteome</keyword>
<gene>
    <name evidence="1" type="ORF">L9F63_023045</name>
</gene>
<dbReference type="SUPFAM" id="SSF50494">
    <property type="entry name" value="Trypsin-like serine proteases"/>
    <property type="match status" value="1"/>
</dbReference>
<accession>A0AAD7ZLI9</accession>
<dbReference type="Gene3D" id="2.40.10.10">
    <property type="entry name" value="Trypsin-like serine proteases"/>
    <property type="match status" value="1"/>
</dbReference>
<feature type="non-terminal residue" evidence="1">
    <location>
        <position position="1"/>
    </location>
</feature>